<proteinExistence type="predicted"/>
<protein>
    <submittedName>
        <fullName evidence="1">Lipopolysaccharide export system protein LptA</fullName>
    </submittedName>
</protein>
<keyword evidence="2" id="KW-1185">Reference proteome</keyword>
<evidence type="ECO:0000313" key="1">
    <source>
        <dbReference type="EMBL" id="MBB6106998.1"/>
    </source>
</evidence>
<gene>
    <name evidence="1" type="ORF">F4827_006878</name>
</gene>
<evidence type="ECO:0000313" key="2">
    <source>
        <dbReference type="Proteomes" id="UP000571554"/>
    </source>
</evidence>
<comment type="caution">
    <text evidence="1">The sequence shown here is derived from an EMBL/GenBank/DDBJ whole genome shotgun (WGS) entry which is preliminary data.</text>
</comment>
<reference evidence="1 2" key="1">
    <citation type="submission" date="2020-08" db="EMBL/GenBank/DDBJ databases">
        <title>Above-ground endophytic microbial communities from plants in different locations in the United States.</title>
        <authorList>
            <person name="Frank C."/>
        </authorList>
    </citation>
    <scope>NUCLEOTIDE SEQUENCE [LARGE SCALE GENOMIC DNA]</scope>
    <source>
        <strain evidence="1 2">WP4_2_2</strain>
    </source>
</reference>
<dbReference type="Proteomes" id="UP000571554">
    <property type="component" value="Unassembled WGS sequence"/>
</dbReference>
<name>A0A7W9U4S0_9BURK</name>
<accession>A0A7W9U4S0</accession>
<dbReference type="AlphaFoldDB" id="A0A7W9U4S0"/>
<organism evidence="1 2">
    <name type="scientific">Paraburkholderia bannensis</name>
    <dbReference type="NCBI Taxonomy" id="765414"/>
    <lineage>
        <taxon>Bacteria</taxon>
        <taxon>Pseudomonadati</taxon>
        <taxon>Pseudomonadota</taxon>
        <taxon>Betaproteobacteria</taxon>
        <taxon>Burkholderiales</taxon>
        <taxon>Burkholderiaceae</taxon>
        <taxon>Paraburkholderia</taxon>
    </lineage>
</organism>
<sequence>MLASGLSILVVISVALLGQSCLMRAKARASLQPVRVRSDRARRNR</sequence>
<dbReference type="EMBL" id="JACHBW010000037">
    <property type="protein sequence ID" value="MBB6106998.1"/>
    <property type="molecule type" value="Genomic_DNA"/>
</dbReference>